<organism evidence="1 2">
    <name type="scientific">Carya illinoinensis</name>
    <name type="common">Pecan</name>
    <dbReference type="NCBI Taxonomy" id="32201"/>
    <lineage>
        <taxon>Eukaryota</taxon>
        <taxon>Viridiplantae</taxon>
        <taxon>Streptophyta</taxon>
        <taxon>Embryophyta</taxon>
        <taxon>Tracheophyta</taxon>
        <taxon>Spermatophyta</taxon>
        <taxon>Magnoliopsida</taxon>
        <taxon>eudicotyledons</taxon>
        <taxon>Gunneridae</taxon>
        <taxon>Pentapetalae</taxon>
        <taxon>rosids</taxon>
        <taxon>fabids</taxon>
        <taxon>Fagales</taxon>
        <taxon>Juglandaceae</taxon>
        <taxon>Carya</taxon>
    </lineage>
</organism>
<comment type="caution">
    <text evidence="1">The sequence shown here is derived from an EMBL/GenBank/DDBJ whole genome shotgun (WGS) entry which is preliminary data.</text>
</comment>
<dbReference type="EMBL" id="CM031829">
    <property type="protein sequence ID" value="KAG6711650.1"/>
    <property type="molecule type" value="Genomic_DNA"/>
</dbReference>
<evidence type="ECO:0000313" key="2">
    <source>
        <dbReference type="Proteomes" id="UP000811246"/>
    </source>
</evidence>
<sequence length="67" mass="7360">MASQIPYSVADDKDFNDAAMWAIIDTAAASHSSSKSRKPLAIKYPKFFLFLFSGFSKIGLTRGLEAE</sequence>
<reference evidence="1" key="1">
    <citation type="submission" date="2021-01" db="EMBL/GenBank/DDBJ databases">
        <authorList>
            <person name="Lovell J.T."/>
            <person name="Bentley N."/>
            <person name="Bhattarai G."/>
            <person name="Jenkins J.W."/>
            <person name="Sreedasyam A."/>
            <person name="Alarcon Y."/>
            <person name="Bock C."/>
            <person name="Boston L."/>
            <person name="Carlson J."/>
            <person name="Cervantes K."/>
            <person name="Clermont K."/>
            <person name="Krom N."/>
            <person name="Kubenka K."/>
            <person name="Mamidi S."/>
            <person name="Mattison C."/>
            <person name="Monteros M."/>
            <person name="Pisani C."/>
            <person name="Plott C."/>
            <person name="Rajasekar S."/>
            <person name="Rhein H.S."/>
            <person name="Rohla C."/>
            <person name="Song M."/>
            <person name="Hilaire R.S."/>
            <person name="Shu S."/>
            <person name="Wells L."/>
            <person name="Wang X."/>
            <person name="Webber J."/>
            <person name="Heerema R.J."/>
            <person name="Klein P."/>
            <person name="Conner P."/>
            <person name="Grauke L."/>
            <person name="Grimwood J."/>
            <person name="Schmutz J."/>
            <person name="Randall J.J."/>
        </authorList>
    </citation>
    <scope>NUCLEOTIDE SEQUENCE</scope>
    <source>
        <tissue evidence="1">Leaf</tissue>
    </source>
</reference>
<name>A0A922JKY3_CARIL</name>
<evidence type="ECO:0000313" key="1">
    <source>
        <dbReference type="EMBL" id="KAG6711650.1"/>
    </source>
</evidence>
<dbReference type="Proteomes" id="UP000811246">
    <property type="component" value="Chromosome 5"/>
</dbReference>
<proteinExistence type="predicted"/>
<protein>
    <submittedName>
        <fullName evidence="1">Uncharacterized protein</fullName>
    </submittedName>
</protein>
<accession>A0A922JKY3</accession>
<dbReference type="AlphaFoldDB" id="A0A922JKY3"/>
<gene>
    <name evidence="1" type="ORF">I3842_05G065800</name>
</gene>